<dbReference type="InterPro" id="IPR050833">
    <property type="entry name" value="Poly_Biosynth_Transport"/>
</dbReference>
<comment type="caution">
    <text evidence="7">The sequence shown here is derived from an EMBL/GenBank/DDBJ whole genome shotgun (WGS) entry which is preliminary data.</text>
</comment>
<feature type="transmembrane region" description="Helical" evidence="6">
    <location>
        <begin position="118"/>
        <end position="140"/>
    </location>
</feature>
<dbReference type="PANTHER" id="PTHR30250">
    <property type="entry name" value="PST FAMILY PREDICTED COLANIC ACID TRANSPORTER"/>
    <property type="match status" value="1"/>
</dbReference>
<proteinExistence type="predicted"/>
<evidence type="ECO:0000256" key="4">
    <source>
        <dbReference type="ARBA" id="ARBA00022989"/>
    </source>
</evidence>
<dbReference type="EMBL" id="JAYWLU010000006">
    <property type="protein sequence ID" value="MEX3594454.1"/>
    <property type="molecule type" value="Genomic_DNA"/>
</dbReference>
<organism evidence="7 8">
    <name type="scientific">Kocuria carniphila</name>
    <dbReference type="NCBI Taxonomy" id="262208"/>
    <lineage>
        <taxon>Bacteria</taxon>
        <taxon>Bacillati</taxon>
        <taxon>Actinomycetota</taxon>
        <taxon>Actinomycetes</taxon>
        <taxon>Micrococcales</taxon>
        <taxon>Micrococcaceae</taxon>
        <taxon>Kocuria</taxon>
    </lineage>
</organism>
<name>A0ABV3V158_9MICC</name>
<feature type="transmembrane region" description="Helical" evidence="6">
    <location>
        <begin position="87"/>
        <end position="112"/>
    </location>
</feature>
<dbReference type="PANTHER" id="PTHR30250:SF11">
    <property type="entry name" value="O-ANTIGEN TRANSPORTER-RELATED"/>
    <property type="match status" value="1"/>
</dbReference>
<sequence length="483" mass="50173">MSRVGGARSAALTFGFVMAGAVMAFGITLSMTHGSGAADAGRLFQLTAILAIATTACTVGADVGLVRTLPSLAARRRSDQLRTAVRAAAPPPVIVSLLVALTAGVVALVGALEQDTGTAVLILGTALVAGTILNLCFGVLRGLHKVPWFSFLQNVALPSLRWAGVLIVIWLGTSLPALTLAWCLPVIVVLGFALIAAKRAWPDSEIAEEPAAEGFDKKQFWGFSSARGVTAMIETLLEWIDVLLVGVFLGPVAAGVYGVVNRCVRAGTMLDHTARMVTGPGISAAMAVKDFGSTNRIYTVATAVLVAAAWPLYLTLALHGRAVLNLFGEGFESGHTAMAIVSLSMLFVVSAGGVQSILLMAGRSSWQLGNKFSALIVAVTLNLLLIPVWGITGAAVAWSAALLTDAGLALWQITTKLGIRPDLGLILRTGAITGGWTLLVGLVTVWFGGGTVTALLVHLALMAPVVGWVLLRLARRSTVRDSA</sequence>
<dbReference type="RefSeq" id="WP_368629236.1">
    <property type="nucleotide sequence ID" value="NZ_JAYWLU010000006.1"/>
</dbReference>
<reference evidence="7 8" key="1">
    <citation type="journal article" date="2024" name="Fungal Genet. Biol.">
        <title>The porcine skin microbiome exhibits broad fungal antagonism.</title>
        <authorList>
            <person name="De La Cruz K.F."/>
            <person name="Townsend E.C."/>
            <person name="Alex Cheong J.Z."/>
            <person name="Salamzade R."/>
            <person name="Liu A."/>
            <person name="Sandstrom S."/>
            <person name="Davila E."/>
            <person name="Huang L."/>
            <person name="Xu K.H."/>
            <person name="Wu S.Y."/>
            <person name="Meudt J.J."/>
            <person name="Shanmuganayagam D."/>
            <person name="Gibson A.L.F."/>
            <person name="Kalan L.R."/>
        </authorList>
    </citation>
    <scope>NUCLEOTIDE SEQUENCE [LARGE SCALE GENOMIC DNA]</scope>
    <source>
        <strain evidence="7 8">LK2625</strain>
    </source>
</reference>
<evidence type="ECO:0000313" key="7">
    <source>
        <dbReference type="EMBL" id="MEX3594454.1"/>
    </source>
</evidence>
<keyword evidence="2" id="KW-1003">Cell membrane</keyword>
<feature type="transmembrane region" description="Helical" evidence="6">
    <location>
        <begin position="395"/>
        <end position="413"/>
    </location>
</feature>
<feature type="transmembrane region" description="Helical" evidence="6">
    <location>
        <begin position="177"/>
        <end position="197"/>
    </location>
</feature>
<feature type="transmembrane region" description="Helical" evidence="6">
    <location>
        <begin position="43"/>
        <end position="66"/>
    </location>
</feature>
<keyword evidence="3 6" id="KW-0812">Transmembrane</keyword>
<feature type="transmembrane region" description="Helical" evidence="6">
    <location>
        <begin position="425"/>
        <end position="447"/>
    </location>
</feature>
<evidence type="ECO:0000256" key="2">
    <source>
        <dbReference type="ARBA" id="ARBA00022475"/>
    </source>
</evidence>
<feature type="transmembrane region" description="Helical" evidence="6">
    <location>
        <begin position="12"/>
        <end position="31"/>
    </location>
</feature>
<feature type="transmembrane region" description="Helical" evidence="6">
    <location>
        <begin position="336"/>
        <end position="360"/>
    </location>
</feature>
<keyword evidence="8" id="KW-1185">Reference proteome</keyword>
<feature type="transmembrane region" description="Helical" evidence="6">
    <location>
        <begin position="297"/>
        <end position="316"/>
    </location>
</feature>
<evidence type="ECO:0000313" key="8">
    <source>
        <dbReference type="Proteomes" id="UP001558481"/>
    </source>
</evidence>
<gene>
    <name evidence="7" type="ORF">VVR66_06995</name>
</gene>
<keyword evidence="5 6" id="KW-0472">Membrane</keyword>
<feature type="transmembrane region" description="Helical" evidence="6">
    <location>
        <begin position="453"/>
        <end position="471"/>
    </location>
</feature>
<dbReference type="Proteomes" id="UP001558481">
    <property type="component" value="Unassembled WGS sequence"/>
</dbReference>
<protein>
    <submittedName>
        <fullName evidence="7">Polysaccharide biosynthesis C-terminal domain-containing protein</fullName>
    </submittedName>
</protein>
<feature type="transmembrane region" description="Helical" evidence="6">
    <location>
        <begin position="372"/>
        <end position="389"/>
    </location>
</feature>
<evidence type="ECO:0000256" key="3">
    <source>
        <dbReference type="ARBA" id="ARBA00022692"/>
    </source>
</evidence>
<keyword evidence="4 6" id="KW-1133">Transmembrane helix</keyword>
<evidence type="ECO:0000256" key="5">
    <source>
        <dbReference type="ARBA" id="ARBA00023136"/>
    </source>
</evidence>
<comment type="subcellular location">
    <subcellularLocation>
        <location evidence="1">Cell membrane</location>
        <topology evidence="1">Multi-pass membrane protein</topology>
    </subcellularLocation>
</comment>
<evidence type="ECO:0000256" key="1">
    <source>
        <dbReference type="ARBA" id="ARBA00004651"/>
    </source>
</evidence>
<evidence type="ECO:0000256" key="6">
    <source>
        <dbReference type="SAM" id="Phobius"/>
    </source>
</evidence>
<accession>A0ABV3V158</accession>